<reference evidence="2" key="1">
    <citation type="submission" date="2020-01" db="EMBL/GenBank/DDBJ databases">
        <title>Sphingomonas sp. strain CSW-10.</title>
        <authorList>
            <person name="Chen W.-M."/>
        </authorList>
    </citation>
    <scope>NUCLEOTIDE SEQUENCE [LARGE SCALE GENOMIC DNA]</scope>
    <source>
        <strain evidence="2">CCP-1</strain>
    </source>
</reference>
<dbReference type="EMBL" id="JAAATW010000002">
    <property type="protein sequence ID" value="NBE07923.1"/>
    <property type="molecule type" value="Genomic_DNA"/>
</dbReference>
<dbReference type="RefSeq" id="WP_161766928.1">
    <property type="nucleotide sequence ID" value="NZ_JAAATW010000002.1"/>
</dbReference>
<protein>
    <recommendedName>
        <fullName evidence="3">HPt domain-containing protein</fullName>
    </recommendedName>
</protein>
<gene>
    <name evidence="1" type="ORF">GU920_10270</name>
</gene>
<dbReference type="SUPFAM" id="SSF47226">
    <property type="entry name" value="Histidine-containing phosphotransfer domain, HPT domain"/>
    <property type="match status" value="1"/>
</dbReference>
<evidence type="ECO:0000313" key="1">
    <source>
        <dbReference type="EMBL" id="NBE07923.1"/>
    </source>
</evidence>
<keyword evidence="2" id="KW-1185">Reference proteome</keyword>
<dbReference type="Gene3D" id="1.20.120.160">
    <property type="entry name" value="HPT domain"/>
    <property type="match status" value="1"/>
</dbReference>
<dbReference type="InterPro" id="IPR036641">
    <property type="entry name" value="HPT_dom_sf"/>
</dbReference>
<comment type="caution">
    <text evidence="1">The sequence shown here is derived from an EMBL/GenBank/DDBJ whole genome shotgun (WGS) entry which is preliminary data.</text>
</comment>
<sequence>MTAPDPHDILGDSTALRDLLAMAGPETAPRILRQMHSDLTACAGLLAPALATGDRATIRAQTHVLIALAGTIGAMRLHTCAIDLNAAAHAQDPVAIAAQSGPLMADLTGLVALLASRLPKGEAAA</sequence>
<evidence type="ECO:0000313" key="2">
    <source>
        <dbReference type="Proteomes" id="UP001517376"/>
    </source>
</evidence>
<organism evidence="1 2">
    <name type="scientific">Paragemmobacter ruber</name>
    <dbReference type="NCBI Taxonomy" id="1985673"/>
    <lineage>
        <taxon>Bacteria</taxon>
        <taxon>Pseudomonadati</taxon>
        <taxon>Pseudomonadota</taxon>
        <taxon>Alphaproteobacteria</taxon>
        <taxon>Rhodobacterales</taxon>
        <taxon>Paracoccaceae</taxon>
        <taxon>Paragemmobacter</taxon>
    </lineage>
</organism>
<dbReference type="Proteomes" id="UP001517376">
    <property type="component" value="Unassembled WGS sequence"/>
</dbReference>
<evidence type="ECO:0008006" key="3">
    <source>
        <dbReference type="Google" id="ProtNLM"/>
    </source>
</evidence>
<accession>A0ABW9Y690</accession>
<proteinExistence type="predicted"/>
<name>A0ABW9Y690_9RHOB</name>